<reference evidence="1 2" key="1">
    <citation type="journal article" date="2018" name="Front. Plant Sci.">
        <title>Red Clover (Trifolium pratense) and Zigzag Clover (T. medium) - A Picture of Genomic Similarities and Differences.</title>
        <authorList>
            <person name="Dluhosova J."/>
            <person name="Istvanek J."/>
            <person name="Nedelnik J."/>
            <person name="Repkova J."/>
        </authorList>
    </citation>
    <scope>NUCLEOTIDE SEQUENCE [LARGE SCALE GENOMIC DNA]</scope>
    <source>
        <strain evidence="2">cv. 10/8</strain>
        <tissue evidence="1">Leaf</tissue>
    </source>
</reference>
<proteinExistence type="predicted"/>
<sequence>MEELRVSEVDFEAVREGALKLNLMDIKGDADNEAIILFFLYGDVAQMVERSLCMRE</sequence>
<name>A0A392N1J1_9FABA</name>
<comment type="caution">
    <text evidence="1">The sequence shown here is derived from an EMBL/GenBank/DDBJ whole genome shotgun (WGS) entry which is preliminary data.</text>
</comment>
<protein>
    <submittedName>
        <fullName evidence="1">Uncharacterized protein</fullName>
    </submittedName>
</protein>
<evidence type="ECO:0000313" key="2">
    <source>
        <dbReference type="Proteomes" id="UP000265520"/>
    </source>
</evidence>
<accession>A0A392N1J1</accession>
<dbReference type="AlphaFoldDB" id="A0A392N1J1"/>
<dbReference type="Proteomes" id="UP000265520">
    <property type="component" value="Unassembled WGS sequence"/>
</dbReference>
<keyword evidence="2" id="KW-1185">Reference proteome</keyword>
<organism evidence="1 2">
    <name type="scientific">Trifolium medium</name>
    <dbReference type="NCBI Taxonomy" id="97028"/>
    <lineage>
        <taxon>Eukaryota</taxon>
        <taxon>Viridiplantae</taxon>
        <taxon>Streptophyta</taxon>
        <taxon>Embryophyta</taxon>
        <taxon>Tracheophyta</taxon>
        <taxon>Spermatophyta</taxon>
        <taxon>Magnoliopsida</taxon>
        <taxon>eudicotyledons</taxon>
        <taxon>Gunneridae</taxon>
        <taxon>Pentapetalae</taxon>
        <taxon>rosids</taxon>
        <taxon>fabids</taxon>
        <taxon>Fabales</taxon>
        <taxon>Fabaceae</taxon>
        <taxon>Papilionoideae</taxon>
        <taxon>50 kb inversion clade</taxon>
        <taxon>NPAAA clade</taxon>
        <taxon>Hologalegina</taxon>
        <taxon>IRL clade</taxon>
        <taxon>Trifolieae</taxon>
        <taxon>Trifolium</taxon>
    </lineage>
</organism>
<evidence type="ECO:0000313" key="1">
    <source>
        <dbReference type="EMBL" id="MCH93442.1"/>
    </source>
</evidence>
<dbReference type="EMBL" id="LXQA010024939">
    <property type="protein sequence ID" value="MCH93442.1"/>
    <property type="molecule type" value="Genomic_DNA"/>
</dbReference>
<feature type="non-terminal residue" evidence="1">
    <location>
        <position position="56"/>
    </location>
</feature>
<gene>
    <name evidence="1" type="ORF">A2U01_0014393</name>
</gene>